<dbReference type="InterPro" id="IPR052205">
    <property type="entry name" value="FliO/MopB"/>
</dbReference>
<dbReference type="RefSeq" id="WP_263712706.1">
    <property type="nucleotide sequence ID" value="NZ_JAOWKX010000006.1"/>
</dbReference>
<dbReference type="PANTHER" id="PTHR38766:SF1">
    <property type="entry name" value="FLAGELLAR PROTEIN FLIO"/>
    <property type="match status" value="1"/>
</dbReference>
<comment type="caution">
    <text evidence="8">The sequence shown here is derived from an EMBL/GenBank/DDBJ whole genome shotgun (WGS) entry which is preliminary data.</text>
</comment>
<keyword evidence="5 7" id="KW-0975">Bacterial flagellum</keyword>
<evidence type="ECO:0000256" key="1">
    <source>
        <dbReference type="ARBA" id="ARBA00022475"/>
    </source>
</evidence>
<keyword evidence="9" id="KW-1185">Reference proteome</keyword>
<sequence>MSLLVVIAVVFMLASIMRRFNVAQAGQGQMKVVASMTMGTKERVVVLQVGDEQHLIGVTGQNINHLSKLDTPLTSPSQQTEPHPFKDKLTQALAGKIQSSLQTKKEGTS</sequence>
<evidence type="ECO:0000256" key="3">
    <source>
        <dbReference type="ARBA" id="ARBA00022989"/>
    </source>
</evidence>
<keyword evidence="8" id="KW-0969">Cilium</keyword>
<evidence type="ECO:0000256" key="6">
    <source>
        <dbReference type="ARBA" id="ARBA00037937"/>
    </source>
</evidence>
<evidence type="ECO:0000256" key="2">
    <source>
        <dbReference type="ARBA" id="ARBA00022692"/>
    </source>
</evidence>
<dbReference type="InterPro" id="IPR022781">
    <property type="entry name" value="Flagellar_biosynth_FliO"/>
</dbReference>
<dbReference type="EMBL" id="JAOWKX010000006">
    <property type="protein sequence ID" value="MCV2885413.1"/>
    <property type="molecule type" value="Genomic_DNA"/>
</dbReference>
<comment type="subcellular location">
    <subcellularLocation>
        <location evidence="7">Cell membrane</location>
    </subcellularLocation>
    <subcellularLocation>
        <location evidence="7">Bacterial flagellum basal body</location>
    </subcellularLocation>
</comment>
<comment type="similarity">
    <text evidence="6 7">Belongs to the FliO/MopB family.</text>
</comment>
<evidence type="ECO:0000256" key="7">
    <source>
        <dbReference type="RuleBase" id="RU362064"/>
    </source>
</evidence>
<reference evidence="8 9" key="1">
    <citation type="submission" date="2022-10" db="EMBL/GenBank/DDBJ databases">
        <title>Aestuariibacter sp. AA17 isolated from Montipora capitata coral fragment.</title>
        <authorList>
            <person name="Emsley S.A."/>
            <person name="Pfannmuller K.M."/>
            <person name="Loughran R.M."/>
            <person name="Shlafstein M."/>
            <person name="Papke E."/>
            <person name="Saw J.H."/>
            <person name="Ushijima B."/>
            <person name="Videau P."/>
        </authorList>
    </citation>
    <scope>NUCLEOTIDE SEQUENCE [LARGE SCALE GENOMIC DNA]</scope>
    <source>
        <strain evidence="8 9">AA17</strain>
    </source>
</reference>
<keyword evidence="2" id="KW-0812">Transmembrane</keyword>
<organism evidence="8 9">
    <name type="scientific">Fluctibacter corallii</name>
    <dbReference type="NCBI Taxonomy" id="2984329"/>
    <lineage>
        <taxon>Bacteria</taxon>
        <taxon>Pseudomonadati</taxon>
        <taxon>Pseudomonadota</taxon>
        <taxon>Gammaproteobacteria</taxon>
        <taxon>Alteromonadales</taxon>
        <taxon>Alteromonadaceae</taxon>
        <taxon>Fluctibacter</taxon>
    </lineage>
</organism>
<gene>
    <name evidence="8" type="primary">fliO</name>
    <name evidence="8" type="ORF">OE749_11980</name>
</gene>
<accession>A0ABT3A9R5</accession>
<evidence type="ECO:0000256" key="4">
    <source>
        <dbReference type="ARBA" id="ARBA00023136"/>
    </source>
</evidence>
<evidence type="ECO:0000256" key="5">
    <source>
        <dbReference type="ARBA" id="ARBA00023143"/>
    </source>
</evidence>
<proteinExistence type="inferred from homology"/>
<name>A0ABT3A9R5_9ALTE</name>
<keyword evidence="8" id="KW-0966">Cell projection</keyword>
<keyword evidence="4" id="KW-0472">Membrane</keyword>
<keyword evidence="8" id="KW-0282">Flagellum</keyword>
<keyword evidence="1 7" id="KW-1003">Cell membrane</keyword>
<dbReference type="Proteomes" id="UP001652504">
    <property type="component" value="Unassembled WGS sequence"/>
</dbReference>
<dbReference type="PANTHER" id="PTHR38766">
    <property type="entry name" value="FLAGELLAR PROTEIN FLIO"/>
    <property type="match status" value="1"/>
</dbReference>
<keyword evidence="3" id="KW-1133">Transmembrane helix</keyword>
<protein>
    <recommendedName>
        <fullName evidence="7">Flagellar protein</fullName>
    </recommendedName>
</protein>
<evidence type="ECO:0000313" key="8">
    <source>
        <dbReference type="EMBL" id="MCV2885413.1"/>
    </source>
</evidence>
<evidence type="ECO:0000313" key="9">
    <source>
        <dbReference type="Proteomes" id="UP001652504"/>
    </source>
</evidence>
<dbReference type="Pfam" id="PF04347">
    <property type="entry name" value="FliO"/>
    <property type="match status" value="1"/>
</dbReference>
<dbReference type="NCBIfam" id="TIGR03500">
    <property type="entry name" value="FliO_TIGR"/>
    <property type="match status" value="1"/>
</dbReference>